<evidence type="ECO:0000259" key="2">
    <source>
        <dbReference type="Pfam" id="PF06742"/>
    </source>
</evidence>
<proteinExistence type="predicted"/>
<dbReference type="AlphaFoldDB" id="A0A5C6CZ75"/>
<dbReference type="InterPro" id="IPR010621">
    <property type="entry name" value="DUF1214"/>
</dbReference>
<name>A0A5C6CZ75_9BACT</name>
<gene>
    <name evidence="4" type="ORF">Poly41_69920</name>
</gene>
<dbReference type="RefSeq" id="WP_146531627.1">
    <property type="nucleotide sequence ID" value="NZ_SJPV01000034.1"/>
</dbReference>
<dbReference type="Pfam" id="PF06742">
    <property type="entry name" value="DUF1214"/>
    <property type="match status" value="1"/>
</dbReference>
<accession>A0A5C6CZ75</accession>
<feature type="domain" description="DUF1254" evidence="3">
    <location>
        <begin position="56"/>
        <end position="163"/>
    </location>
</feature>
<feature type="chain" id="PRO_5022827254" description="DUF1214 domain-containing protein" evidence="1">
    <location>
        <begin position="24"/>
        <end position="340"/>
    </location>
</feature>
<dbReference type="EMBL" id="SJPV01000034">
    <property type="protein sequence ID" value="TWU27969.1"/>
    <property type="molecule type" value="Genomic_DNA"/>
</dbReference>
<dbReference type="PANTHER" id="PTHR36509">
    <property type="entry name" value="BLL3101 PROTEIN"/>
    <property type="match status" value="1"/>
</dbReference>
<dbReference type="OrthoDB" id="9777345at2"/>
<dbReference type="Gene3D" id="2.60.40.1610">
    <property type="entry name" value="Domain of unknown function DUF1254"/>
    <property type="match status" value="1"/>
</dbReference>
<feature type="signal peptide" evidence="1">
    <location>
        <begin position="1"/>
        <end position="23"/>
    </location>
</feature>
<dbReference type="InterPro" id="IPR037049">
    <property type="entry name" value="DUF1214_C_sf"/>
</dbReference>
<protein>
    <recommendedName>
        <fullName evidence="6">DUF1214 domain-containing protein</fullName>
    </recommendedName>
</protein>
<evidence type="ECO:0000256" key="1">
    <source>
        <dbReference type="SAM" id="SignalP"/>
    </source>
</evidence>
<feature type="domain" description="DUF1214" evidence="2">
    <location>
        <begin position="241"/>
        <end position="323"/>
    </location>
</feature>
<dbReference type="InterPro" id="IPR037050">
    <property type="entry name" value="DUF1254_sf"/>
</dbReference>
<dbReference type="Proteomes" id="UP000319143">
    <property type="component" value="Unassembled WGS sequence"/>
</dbReference>
<keyword evidence="1" id="KW-0732">Signal</keyword>
<sequence length="340" mass="37403" precursor="true">MKAIISSSTVILTTTLLSATLFAEEKTEPVTVANFVRAESDHMIRSNMKMVGAGIGEFAHLREPTTPDNQPVIRMNQDTLYSGTVLDLSKPATITLPEVGGRYMSMHVVNQDHYMFVESKPGTYELTEEKVGTRFALVTIRTFYDAGDPNDLAKAHAAQDKLEFSGGGPGPFEAPNWDLDALAKARKSLSDLATLGFDSTYAFGSKEEVRPIDHLVGAAAGWGGLPVKAAYYEIGTVDENDGKTPHIVTVKDVPVDAFWSITIYNADGYLEKNDLGRNSLNQSSAKPNKDGSYTIHFGGDPESINYLPITEGWNYVIRMYQPRKEILDGKWTFPKIEPVK</sequence>
<keyword evidence="5" id="KW-1185">Reference proteome</keyword>
<dbReference type="Pfam" id="PF06863">
    <property type="entry name" value="DUF1254"/>
    <property type="match status" value="1"/>
</dbReference>
<evidence type="ECO:0000259" key="3">
    <source>
        <dbReference type="Pfam" id="PF06863"/>
    </source>
</evidence>
<evidence type="ECO:0000313" key="4">
    <source>
        <dbReference type="EMBL" id="TWU27969.1"/>
    </source>
</evidence>
<dbReference type="Gene3D" id="2.60.120.600">
    <property type="entry name" value="Domain of unknown function DUF1214, C-terminal domain"/>
    <property type="match status" value="1"/>
</dbReference>
<dbReference type="SUPFAM" id="SSF160935">
    <property type="entry name" value="VPA0735-like"/>
    <property type="match status" value="1"/>
</dbReference>
<comment type="caution">
    <text evidence="4">The sequence shown here is derived from an EMBL/GenBank/DDBJ whole genome shotgun (WGS) entry which is preliminary data.</text>
</comment>
<evidence type="ECO:0000313" key="5">
    <source>
        <dbReference type="Proteomes" id="UP000319143"/>
    </source>
</evidence>
<organism evidence="4 5">
    <name type="scientific">Novipirellula artificiosorum</name>
    <dbReference type="NCBI Taxonomy" id="2528016"/>
    <lineage>
        <taxon>Bacteria</taxon>
        <taxon>Pseudomonadati</taxon>
        <taxon>Planctomycetota</taxon>
        <taxon>Planctomycetia</taxon>
        <taxon>Pirellulales</taxon>
        <taxon>Pirellulaceae</taxon>
        <taxon>Novipirellula</taxon>
    </lineage>
</organism>
<dbReference type="PANTHER" id="PTHR36509:SF2">
    <property type="entry name" value="BLL3101 PROTEIN"/>
    <property type="match status" value="1"/>
</dbReference>
<evidence type="ECO:0008006" key="6">
    <source>
        <dbReference type="Google" id="ProtNLM"/>
    </source>
</evidence>
<dbReference type="InterPro" id="IPR010679">
    <property type="entry name" value="DUF1254"/>
</dbReference>
<reference evidence="4 5" key="1">
    <citation type="submission" date="2019-02" db="EMBL/GenBank/DDBJ databases">
        <title>Deep-cultivation of Planctomycetes and their phenomic and genomic characterization uncovers novel biology.</title>
        <authorList>
            <person name="Wiegand S."/>
            <person name="Jogler M."/>
            <person name="Boedeker C."/>
            <person name="Pinto D."/>
            <person name="Vollmers J."/>
            <person name="Rivas-Marin E."/>
            <person name="Kohn T."/>
            <person name="Peeters S.H."/>
            <person name="Heuer A."/>
            <person name="Rast P."/>
            <person name="Oberbeckmann S."/>
            <person name="Bunk B."/>
            <person name="Jeske O."/>
            <person name="Meyerdierks A."/>
            <person name="Storesund J.E."/>
            <person name="Kallscheuer N."/>
            <person name="Luecker S."/>
            <person name="Lage O.M."/>
            <person name="Pohl T."/>
            <person name="Merkel B.J."/>
            <person name="Hornburger P."/>
            <person name="Mueller R.-W."/>
            <person name="Bruemmer F."/>
            <person name="Labrenz M."/>
            <person name="Spormann A.M."/>
            <person name="Op Den Camp H."/>
            <person name="Overmann J."/>
            <person name="Amann R."/>
            <person name="Jetten M.S.M."/>
            <person name="Mascher T."/>
            <person name="Medema M.H."/>
            <person name="Devos D.P."/>
            <person name="Kaster A.-K."/>
            <person name="Ovreas L."/>
            <person name="Rohde M."/>
            <person name="Galperin M.Y."/>
            <person name="Jogler C."/>
        </authorList>
    </citation>
    <scope>NUCLEOTIDE SEQUENCE [LARGE SCALE GENOMIC DNA]</scope>
    <source>
        <strain evidence="4 5">Poly41</strain>
    </source>
</reference>